<dbReference type="InterPro" id="IPR003599">
    <property type="entry name" value="Ig_sub"/>
</dbReference>
<dbReference type="InterPro" id="IPR007110">
    <property type="entry name" value="Ig-like_dom"/>
</dbReference>
<feature type="domain" description="Ig-like" evidence="2">
    <location>
        <begin position="291"/>
        <end position="377"/>
    </location>
</feature>
<dbReference type="RefSeq" id="XP_033770551.1">
    <property type="nucleotide sequence ID" value="XM_033914660.1"/>
</dbReference>
<evidence type="ECO:0000259" key="2">
    <source>
        <dbReference type="PROSITE" id="PS50835"/>
    </source>
</evidence>
<keyword evidence="1" id="KW-1133">Transmembrane helix</keyword>
<sequence length="588" mass="66616">MMERMDICDVFTNHSAVTVHLQWQRKSFFHLVLPLCMKLISSVKELIPEGRTMDLSTCAFILIILQASFQPSFTQTWSSWQPASIQAMKGSCVVIPCRFTYPGHRRTSREFDAAWYQYRSTGYPEVYNSKNSVQGEFKGRTSLSGDLGNSTCSLKIDNVRHSDSDTYYTWIDPGSNNFKFYHTTTHVTVTDTPKKPSLNFPTVMSEGVSVTINCFAEHTCPPNPPSLTWDWPGIKARVYEEEFSDSSWRTGTSFTYFPSSEDHGKHLQCSAAYPNGQRSQANITLSIKYPPKDTIISILGNGEPAEGDSINMTCSTRANPEVATYSWYQGLEKVLIPGETQKNITMRSLRRDSGPYYCSVQNDLGTRESPPLQVHVQYKPVIVPEPMCHYWGEAVTCNCTAEGHPPPVVEWHSNWNVKGNEGLQASSSANGIIITSILTGRTEQLLNISCSASNSRGITMEYVTNINKGDTSYMGNNEIWIISGAVGGAFLVLLILGCVFYRIHRKTRNPELRINNKSTRENPAREKQRTTNAEHMKMELVHYYKPKKMKQYNAYNIYNNRKTESIIDEDYENFEVLQTVSEQIYCNI</sequence>
<gene>
    <name evidence="4" type="primary">LOC117345672</name>
</gene>
<keyword evidence="1" id="KW-0812">Transmembrane</keyword>
<organism evidence="3 4">
    <name type="scientific">Geotrypetes seraphini</name>
    <name type="common">Gaboon caecilian</name>
    <name type="synonym">Caecilia seraphini</name>
    <dbReference type="NCBI Taxonomy" id="260995"/>
    <lineage>
        <taxon>Eukaryota</taxon>
        <taxon>Metazoa</taxon>
        <taxon>Chordata</taxon>
        <taxon>Craniata</taxon>
        <taxon>Vertebrata</taxon>
        <taxon>Euteleostomi</taxon>
        <taxon>Amphibia</taxon>
        <taxon>Gymnophiona</taxon>
        <taxon>Geotrypetes</taxon>
    </lineage>
</organism>
<dbReference type="GeneID" id="117345672"/>
<feature type="domain" description="Ig-like" evidence="2">
    <location>
        <begin position="380"/>
        <end position="467"/>
    </location>
</feature>
<dbReference type="Gene3D" id="2.60.40.10">
    <property type="entry name" value="Immunoglobulins"/>
    <property type="match status" value="4"/>
</dbReference>
<protein>
    <submittedName>
        <fullName evidence="4">Sialoadhesin-like isoform X1</fullName>
    </submittedName>
</protein>
<dbReference type="InterPro" id="IPR013106">
    <property type="entry name" value="Ig_V-set"/>
</dbReference>
<reference evidence="4" key="1">
    <citation type="submission" date="2025-08" db="UniProtKB">
        <authorList>
            <consortium name="RefSeq"/>
        </authorList>
    </citation>
    <scope>IDENTIFICATION</scope>
</reference>
<dbReference type="Proteomes" id="UP000515159">
    <property type="component" value="Chromosome 11"/>
</dbReference>
<dbReference type="AlphaFoldDB" id="A0A6P8P534"/>
<dbReference type="InParanoid" id="A0A6P8P534"/>
<dbReference type="SUPFAM" id="SSF48726">
    <property type="entry name" value="Immunoglobulin"/>
    <property type="match status" value="4"/>
</dbReference>
<dbReference type="InterPro" id="IPR036179">
    <property type="entry name" value="Ig-like_dom_sf"/>
</dbReference>
<evidence type="ECO:0000256" key="1">
    <source>
        <dbReference type="SAM" id="Phobius"/>
    </source>
</evidence>
<accession>A0A6P8P534</accession>
<keyword evidence="3" id="KW-1185">Reference proteome</keyword>
<evidence type="ECO:0000313" key="4">
    <source>
        <dbReference type="RefSeq" id="XP_033770551.1"/>
    </source>
</evidence>
<dbReference type="InterPro" id="IPR013783">
    <property type="entry name" value="Ig-like_fold"/>
</dbReference>
<feature type="transmembrane region" description="Helical" evidence="1">
    <location>
        <begin position="479"/>
        <end position="503"/>
    </location>
</feature>
<evidence type="ECO:0000313" key="3">
    <source>
        <dbReference type="Proteomes" id="UP000515159"/>
    </source>
</evidence>
<proteinExistence type="predicted"/>
<dbReference type="PANTHER" id="PTHR46484">
    <property type="entry name" value="SI:CH211-171H4.5-RELATED"/>
    <property type="match status" value="1"/>
</dbReference>
<keyword evidence="1" id="KW-0472">Membrane</keyword>
<dbReference type="SMART" id="SM00409">
    <property type="entry name" value="IG"/>
    <property type="match status" value="3"/>
</dbReference>
<dbReference type="Pfam" id="PF13895">
    <property type="entry name" value="Ig_2"/>
    <property type="match status" value="1"/>
</dbReference>
<feature type="domain" description="Ig-like" evidence="2">
    <location>
        <begin position="193"/>
        <end position="286"/>
    </location>
</feature>
<dbReference type="KEGG" id="gsh:117345672"/>
<dbReference type="Pfam" id="PF07686">
    <property type="entry name" value="V-set"/>
    <property type="match status" value="1"/>
</dbReference>
<name>A0A6P8P534_GEOSA</name>
<dbReference type="PANTHER" id="PTHR46484:SF1">
    <property type="entry name" value="SCHWANN CELL MYELIN PROTEIN-RELATED"/>
    <property type="match status" value="1"/>
</dbReference>
<dbReference type="PROSITE" id="PS50835">
    <property type="entry name" value="IG_LIKE"/>
    <property type="match status" value="3"/>
</dbReference>
<dbReference type="OrthoDB" id="10039395at2759"/>